<protein>
    <recommendedName>
        <fullName evidence="2">Segregation and condensation protein A</fullName>
    </recommendedName>
</protein>
<dbReference type="EMBL" id="JACONZ010000004">
    <property type="protein sequence ID" value="MBC5582165.1"/>
    <property type="molecule type" value="Genomic_DNA"/>
</dbReference>
<evidence type="ECO:0000256" key="2">
    <source>
        <dbReference type="ARBA" id="ARBA00044777"/>
    </source>
</evidence>
<dbReference type="AlphaFoldDB" id="A0A923IF02"/>
<gene>
    <name evidence="3" type="ORF">H8S23_11665</name>
</gene>
<sequence length="236" mass="26687">MENLTFRLTEFEGPLDLLLYLISKNKMKIADIEIVSLIDQYLAIVNGPQGATLDEASEFIEMAARLIYMKSVFLLPRSDEQDQLRQELTGMLVEYSACKQVAAKLGQMAAGIYLAVRRPMEVELDATYRIRHDPAQLEQAYCGLLGGARRRERPTPERFEPLVTAPFVSVASKVVYVLRSLVRGRVNYLSSLFRRSASRSENVATFLAVLELLKAGRVTLDEDARLTLRKKRESRG</sequence>
<dbReference type="Proteomes" id="UP000659630">
    <property type="component" value="Unassembled WGS sequence"/>
</dbReference>
<dbReference type="GO" id="GO:0007059">
    <property type="term" value="P:chromosome segregation"/>
    <property type="evidence" value="ECO:0007669"/>
    <property type="project" value="UniProtKB-KW"/>
</dbReference>
<dbReference type="InterPro" id="IPR003768">
    <property type="entry name" value="ScpA"/>
</dbReference>
<accession>A0A923IF02</accession>
<proteinExistence type="predicted"/>
<evidence type="ECO:0000256" key="1">
    <source>
        <dbReference type="ARBA" id="ARBA00022829"/>
    </source>
</evidence>
<dbReference type="PANTHER" id="PTHR33969:SF2">
    <property type="entry name" value="SEGREGATION AND CONDENSATION PROTEIN A"/>
    <property type="match status" value="1"/>
</dbReference>
<dbReference type="RefSeq" id="WP_186888510.1">
    <property type="nucleotide sequence ID" value="NZ_JACONZ010000004.1"/>
</dbReference>
<organism evidence="3 4">
    <name type="scientific">Anaerofilum hominis</name>
    <dbReference type="NCBI Taxonomy" id="2763016"/>
    <lineage>
        <taxon>Bacteria</taxon>
        <taxon>Bacillati</taxon>
        <taxon>Bacillota</taxon>
        <taxon>Clostridia</taxon>
        <taxon>Eubacteriales</taxon>
        <taxon>Oscillospiraceae</taxon>
        <taxon>Anaerofilum</taxon>
    </lineage>
</organism>
<comment type="caution">
    <text evidence="3">The sequence shown here is derived from an EMBL/GenBank/DDBJ whole genome shotgun (WGS) entry which is preliminary data.</text>
</comment>
<name>A0A923IF02_9FIRM</name>
<dbReference type="PANTHER" id="PTHR33969">
    <property type="entry name" value="SEGREGATION AND CONDENSATION PROTEIN A"/>
    <property type="match status" value="1"/>
</dbReference>
<reference evidence="3" key="1">
    <citation type="submission" date="2020-08" db="EMBL/GenBank/DDBJ databases">
        <title>Genome public.</title>
        <authorList>
            <person name="Liu C."/>
            <person name="Sun Q."/>
        </authorList>
    </citation>
    <scope>NUCLEOTIDE SEQUENCE</scope>
    <source>
        <strain evidence="3">BX8</strain>
    </source>
</reference>
<evidence type="ECO:0000313" key="4">
    <source>
        <dbReference type="Proteomes" id="UP000659630"/>
    </source>
</evidence>
<keyword evidence="4" id="KW-1185">Reference proteome</keyword>
<evidence type="ECO:0000313" key="3">
    <source>
        <dbReference type="EMBL" id="MBC5582165.1"/>
    </source>
</evidence>
<keyword evidence="1" id="KW-0159">Chromosome partition</keyword>
<dbReference type="Gene3D" id="6.10.250.2410">
    <property type="match status" value="1"/>
</dbReference>
<dbReference type="Pfam" id="PF02616">
    <property type="entry name" value="SMC_ScpA"/>
    <property type="match status" value="1"/>
</dbReference>